<gene>
    <name evidence="3" type="ORF">EV193_102616</name>
</gene>
<keyword evidence="4" id="KW-1185">Reference proteome</keyword>
<evidence type="ECO:0000259" key="2">
    <source>
        <dbReference type="Pfam" id="PF19803"/>
    </source>
</evidence>
<dbReference type="InterPro" id="IPR046253">
    <property type="entry name" value="DUF6286"/>
</dbReference>
<proteinExistence type="predicted"/>
<dbReference type="Proteomes" id="UP000294257">
    <property type="component" value="Unassembled WGS sequence"/>
</dbReference>
<protein>
    <recommendedName>
        <fullName evidence="2">DUF6286 domain-containing protein</fullName>
    </recommendedName>
</protein>
<dbReference type="OrthoDB" id="5191564at2"/>
<name>A0A4Q7L323_9PSEU</name>
<keyword evidence="1" id="KW-1133">Transmembrane helix</keyword>
<evidence type="ECO:0000256" key="1">
    <source>
        <dbReference type="SAM" id="Phobius"/>
    </source>
</evidence>
<dbReference type="EMBL" id="SGWQ01000002">
    <property type="protein sequence ID" value="RZS43635.1"/>
    <property type="molecule type" value="Genomic_DNA"/>
</dbReference>
<dbReference type="AlphaFoldDB" id="A0A4Q7L323"/>
<feature type="transmembrane region" description="Helical" evidence="1">
    <location>
        <begin position="59"/>
        <end position="79"/>
    </location>
</feature>
<organism evidence="3 4">
    <name type="scientific">Herbihabitans rhizosphaerae</name>
    <dbReference type="NCBI Taxonomy" id="1872711"/>
    <lineage>
        <taxon>Bacteria</taxon>
        <taxon>Bacillati</taxon>
        <taxon>Actinomycetota</taxon>
        <taxon>Actinomycetes</taxon>
        <taxon>Pseudonocardiales</taxon>
        <taxon>Pseudonocardiaceae</taxon>
        <taxon>Herbihabitans</taxon>
    </lineage>
</organism>
<evidence type="ECO:0000313" key="3">
    <source>
        <dbReference type="EMBL" id="RZS43635.1"/>
    </source>
</evidence>
<evidence type="ECO:0000313" key="4">
    <source>
        <dbReference type="Proteomes" id="UP000294257"/>
    </source>
</evidence>
<sequence length="178" mass="19415">MRVVVRILSCLLGLALAVAGGLAVLEIAWAWARPGDPALLIDWPRWRDELGSLPWNSTAMRVTAGVLAGVGLLLLLMAATARRKEVRLNDPAEGVSVTTSPRSLARIVGFQVRSADNVRAASVTASARKIRVRATTRLETEAQLQPRLMELVQETVDALPLVRRPKISVVVDSPRDRR</sequence>
<feature type="domain" description="DUF6286" evidence="2">
    <location>
        <begin position="70"/>
        <end position="171"/>
    </location>
</feature>
<keyword evidence="1" id="KW-0472">Membrane</keyword>
<accession>A0A4Q7L323</accession>
<comment type="caution">
    <text evidence="3">The sequence shown here is derived from an EMBL/GenBank/DDBJ whole genome shotgun (WGS) entry which is preliminary data.</text>
</comment>
<reference evidence="3 4" key="1">
    <citation type="submission" date="2019-02" db="EMBL/GenBank/DDBJ databases">
        <title>Genomic Encyclopedia of Type Strains, Phase IV (KMG-IV): sequencing the most valuable type-strain genomes for metagenomic binning, comparative biology and taxonomic classification.</title>
        <authorList>
            <person name="Goeker M."/>
        </authorList>
    </citation>
    <scope>NUCLEOTIDE SEQUENCE [LARGE SCALE GENOMIC DNA]</scope>
    <source>
        <strain evidence="3 4">DSM 101727</strain>
    </source>
</reference>
<dbReference type="RefSeq" id="WP_130343447.1">
    <property type="nucleotide sequence ID" value="NZ_SGWQ01000002.1"/>
</dbReference>
<keyword evidence="1" id="KW-0812">Transmembrane</keyword>
<dbReference type="Pfam" id="PF19803">
    <property type="entry name" value="DUF6286"/>
    <property type="match status" value="1"/>
</dbReference>